<name>A0A4Z2D302_SCHJA</name>
<dbReference type="GO" id="GO:0034388">
    <property type="term" value="C:Pwp2p-containing subcomplex of 90S preribosome"/>
    <property type="evidence" value="ECO:0007669"/>
    <property type="project" value="TreeGrafter"/>
</dbReference>
<dbReference type="InterPro" id="IPR059157">
    <property type="entry name" value="WDR36-Utp21_N"/>
</dbReference>
<dbReference type="InterPro" id="IPR001680">
    <property type="entry name" value="WD40_rpt"/>
</dbReference>
<reference evidence="3 4" key="1">
    <citation type="submission" date="2019-03" db="EMBL/GenBank/DDBJ databases">
        <title>An improved genome assembly of the fluke Schistosoma japonicum.</title>
        <authorList>
            <person name="Hu W."/>
            <person name="Luo F."/>
            <person name="Yin M."/>
            <person name="Mo X."/>
            <person name="Sun C."/>
            <person name="Wu Q."/>
            <person name="Zhu B."/>
            <person name="Xiang M."/>
            <person name="Wang J."/>
            <person name="Wang Y."/>
            <person name="Zhang T."/>
            <person name="Xu B."/>
            <person name="Zheng H."/>
            <person name="Feng Z."/>
        </authorList>
    </citation>
    <scope>NUCLEOTIDE SEQUENCE [LARGE SCALE GENOMIC DNA]</scope>
    <source>
        <strain evidence="3">HuSjv2</strain>
        <tissue evidence="3">Worms</tissue>
    </source>
</reference>
<gene>
    <name evidence="3" type="ORF">EWB00_005055</name>
</gene>
<feature type="domain" description="WDR36/Utp21 C-terminal" evidence="1">
    <location>
        <begin position="745"/>
        <end position="999"/>
    </location>
</feature>
<dbReference type="Pfam" id="PF25168">
    <property type="entry name" value="Beta-prop_WDR36-Utp21_2nd"/>
    <property type="match status" value="1"/>
</dbReference>
<dbReference type="STRING" id="6182.A0A4Z2D302"/>
<accession>A0A4Z2D302</accession>
<organism evidence="3 4">
    <name type="scientific">Schistosoma japonicum</name>
    <name type="common">Blood fluke</name>
    <dbReference type="NCBI Taxonomy" id="6182"/>
    <lineage>
        <taxon>Eukaryota</taxon>
        <taxon>Metazoa</taxon>
        <taxon>Spiralia</taxon>
        <taxon>Lophotrochozoa</taxon>
        <taxon>Platyhelminthes</taxon>
        <taxon>Trematoda</taxon>
        <taxon>Digenea</taxon>
        <taxon>Strigeidida</taxon>
        <taxon>Schistosomatoidea</taxon>
        <taxon>Schistosomatidae</taxon>
        <taxon>Schistosoma</taxon>
    </lineage>
</organism>
<evidence type="ECO:0000259" key="1">
    <source>
        <dbReference type="Pfam" id="PF04192"/>
    </source>
</evidence>
<feature type="domain" description="WDR36/Utp21 N-terminal" evidence="2">
    <location>
        <begin position="34"/>
        <end position="328"/>
    </location>
</feature>
<dbReference type="SMART" id="SM00320">
    <property type="entry name" value="WD40"/>
    <property type="match status" value="8"/>
</dbReference>
<dbReference type="InterPro" id="IPR036322">
    <property type="entry name" value="WD40_repeat_dom_sf"/>
</dbReference>
<dbReference type="Gene3D" id="2.130.10.10">
    <property type="entry name" value="YVTN repeat-like/Quinoprotein amine dehydrogenase"/>
    <property type="match status" value="2"/>
</dbReference>
<dbReference type="AlphaFoldDB" id="A0A4Z2D302"/>
<dbReference type="SUPFAM" id="SSF50978">
    <property type="entry name" value="WD40 repeat-like"/>
    <property type="match status" value="2"/>
</dbReference>
<dbReference type="PANTHER" id="PTHR22840:SF12">
    <property type="entry name" value="WD REPEAT-CONTAINING PROTEIN 36"/>
    <property type="match status" value="1"/>
</dbReference>
<dbReference type="InterPro" id="IPR007319">
    <property type="entry name" value="WDR36/Utp21_C"/>
</dbReference>
<evidence type="ECO:0000259" key="2">
    <source>
        <dbReference type="Pfam" id="PF25171"/>
    </source>
</evidence>
<dbReference type="InterPro" id="IPR001611">
    <property type="entry name" value="Leu-rich_rpt"/>
</dbReference>
<evidence type="ECO:0000313" key="3">
    <source>
        <dbReference type="EMBL" id="TNN10836.1"/>
    </source>
</evidence>
<sequence length="1042" mass="117026">MSRIYSPYRVLGLYSSDIPFVLKYVPSSGAHYAVVPVGERFNVYKLPKLTLVGSSDSVETPIKSLASCGDVLVASSGKTIYIFRNSRYLLRRLQLHTNDITHLCSLQNLLLASVDEGGLTNVWNSKSWEIVSHIEFSTKSFRVTSVLCPLNYKNKILFGSFQGPLQLWNVMSRRLLYWFKGFNSSVTCLQQAPAVDVCAIGLADGRVIIHNLRYDVTLMNFAQDGGAITSIGFKGGSHSLQNTSNVDEKSSATFLSDENDGVYLITGCETGFINCWQLQEGGRSRSVGEARNLHLGSVITIYCIPGEDTANPIVTSGTDNCIKVSYFDRPDGGPRTVYRRIGHSRPPNRILFWPGSSVGGALLLSAGKDGVLRIFSTLNEYMDKSFGCAYAPGVPDRRKATREQRSSWLLPEVVHMAACPARAEAWDSVVTIHKGKRQVASWNFMKATRGQHWFDPLKFRGCGGEANRLYKKTFATCVYMTNCGNYVLIGYSSGDVFKFNMQSGLERGSYGSPNAHCCSVVGVSVNNVNRVTITVGESEIRFWSFHEHKLLGQLDLPSTSLLIRFHADSDILAIALSNALIILVDVVHRQVIRTFINSELQVCVDMDISYDGRLLVSAHRGDPLIKTWDIVDSKLIDCFRVELPITSIALSKGSEFLSTTHANCLGIYLWDNCATYKRLHLQPLPVDFIPPENQSPVSLPTKMLMARNTSDATEFGLSTDTDEYIDNAHDLLSEDSIQQVYASPEQLHGNLLTLSGIPSSYFATLLNLDLINERNRLAWKLSNNNTNTQSVKTSSKNLPFFLPVIETNQGLVWANNNDDPDDDLSAKQQRMNMKVNCKRHRLLNKDFVNAIEPIQGLFMKLTRAKSDNDFDQISHVLKSVGPNAIDLEIRLLIPSVEVETTCFNYYQTIELHDHLSSLYDKLHGFLRFIINRFQLNRDFDLACICLEMLLRRYNDIFFKGRHNQCNMFHVNSKPGELIYEFLQGKKDDQVELERRSSYSITLYLIHHAIKAKEKSQIDLTKCVTQSLCLVDFIRNPVTALHL</sequence>
<dbReference type="EMBL" id="SKCS01000334">
    <property type="protein sequence ID" value="TNN10836.1"/>
    <property type="molecule type" value="Genomic_DNA"/>
</dbReference>
<dbReference type="Pfam" id="PF25171">
    <property type="entry name" value="Beta-prop_WDR36-Utp21_1st"/>
    <property type="match status" value="1"/>
</dbReference>
<proteinExistence type="predicted"/>
<protein>
    <submittedName>
        <fullName evidence="3">WD repeat-containing protein</fullName>
    </submittedName>
</protein>
<evidence type="ECO:0000313" key="4">
    <source>
        <dbReference type="Proteomes" id="UP000311919"/>
    </source>
</evidence>
<dbReference type="GO" id="GO:0032040">
    <property type="term" value="C:small-subunit processome"/>
    <property type="evidence" value="ECO:0007669"/>
    <property type="project" value="InterPro"/>
</dbReference>
<comment type="caution">
    <text evidence="3">The sequence shown here is derived from an EMBL/GenBank/DDBJ whole genome shotgun (WGS) entry which is preliminary data.</text>
</comment>
<dbReference type="OrthoDB" id="10250769at2759"/>
<dbReference type="GO" id="GO:0006364">
    <property type="term" value="P:rRNA processing"/>
    <property type="evidence" value="ECO:0007669"/>
    <property type="project" value="InterPro"/>
</dbReference>
<dbReference type="PANTHER" id="PTHR22840">
    <property type="entry name" value="WD REPEAT-CONTAINING PROTEIN 36"/>
    <property type="match status" value="1"/>
</dbReference>
<dbReference type="Proteomes" id="UP000311919">
    <property type="component" value="Unassembled WGS sequence"/>
</dbReference>
<keyword evidence="4" id="KW-1185">Reference proteome</keyword>
<dbReference type="PROSITE" id="PS51450">
    <property type="entry name" value="LRR"/>
    <property type="match status" value="1"/>
</dbReference>
<dbReference type="InterPro" id="IPR015943">
    <property type="entry name" value="WD40/YVTN_repeat-like_dom_sf"/>
</dbReference>
<dbReference type="Pfam" id="PF04192">
    <property type="entry name" value="Utp21"/>
    <property type="match status" value="1"/>
</dbReference>